<evidence type="ECO:0000313" key="4">
    <source>
        <dbReference type="Proteomes" id="UP001158576"/>
    </source>
</evidence>
<accession>A0ABN7SMD9</accession>
<reference evidence="3 4" key="1">
    <citation type="submission" date="2021-04" db="EMBL/GenBank/DDBJ databases">
        <authorList>
            <person name="Bliznina A."/>
        </authorList>
    </citation>
    <scope>NUCLEOTIDE SEQUENCE [LARGE SCALE GENOMIC DNA]</scope>
</reference>
<feature type="compositionally biased region" description="Basic and acidic residues" evidence="1">
    <location>
        <begin position="1"/>
        <end position="11"/>
    </location>
</feature>
<protein>
    <submittedName>
        <fullName evidence="3">Oidioi.mRNA.OKI2018_I69.chr1.g31.t1.cds</fullName>
    </submittedName>
</protein>
<feature type="region of interest" description="Disordered" evidence="1">
    <location>
        <begin position="1"/>
        <end position="39"/>
    </location>
</feature>
<keyword evidence="2" id="KW-1133">Transmembrane helix</keyword>
<organism evidence="3 4">
    <name type="scientific">Oikopleura dioica</name>
    <name type="common">Tunicate</name>
    <dbReference type="NCBI Taxonomy" id="34765"/>
    <lineage>
        <taxon>Eukaryota</taxon>
        <taxon>Metazoa</taxon>
        <taxon>Chordata</taxon>
        <taxon>Tunicata</taxon>
        <taxon>Appendicularia</taxon>
        <taxon>Copelata</taxon>
        <taxon>Oikopleuridae</taxon>
        <taxon>Oikopleura</taxon>
    </lineage>
</organism>
<keyword evidence="2" id="KW-0472">Membrane</keyword>
<evidence type="ECO:0000313" key="3">
    <source>
        <dbReference type="EMBL" id="CAG5101853.1"/>
    </source>
</evidence>
<evidence type="ECO:0000256" key="2">
    <source>
        <dbReference type="SAM" id="Phobius"/>
    </source>
</evidence>
<name>A0ABN7SMD9_OIKDI</name>
<sequence>MSYFDDDKYGDVTDPVGSAFDSGDSFQPQDTSVTIPQPSEQPKWAMAPRIFPSSQQEEHVEINEAPIYRAPEIVVDSKISYLGTIEKKFRAKKGDDIQVRKERLIQFLQIIQNRHITVFQTPTLEPEFYLSADNFREADPDFVAYVISKILPGCKLPETLVKPCNFYDDRLYQFSIRKTACCCLNKPEWDDLMPPSEEDLMIMEVTGWTKRQLYKGMNKAQEDLMGQYVSTIFLRFFLYIFIIQVVTILSLMKAGII</sequence>
<keyword evidence="2" id="KW-0812">Transmembrane</keyword>
<proteinExistence type="predicted"/>
<keyword evidence="4" id="KW-1185">Reference proteome</keyword>
<dbReference type="EMBL" id="OU015566">
    <property type="protein sequence ID" value="CAG5101853.1"/>
    <property type="molecule type" value="Genomic_DNA"/>
</dbReference>
<dbReference type="Proteomes" id="UP001158576">
    <property type="component" value="Chromosome 1"/>
</dbReference>
<feature type="compositionally biased region" description="Polar residues" evidence="1">
    <location>
        <begin position="24"/>
        <end position="39"/>
    </location>
</feature>
<gene>
    <name evidence="3" type="ORF">OKIOD_LOCUS8796</name>
</gene>
<feature type="transmembrane region" description="Helical" evidence="2">
    <location>
        <begin position="232"/>
        <end position="252"/>
    </location>
</feature>
<evidence type="ECO:0000256" key="1">
    <source>
        <dbReference type="SAM" id="MobiDB-lite"/>
    </source>
</evidence>